<evidence type="ECO:0000256" key="12">
    <source>
        <dbReference type="SAM" id="MobiDB-lite"/>
    </source>
</evidence>
<dbReference type="Proteomes" id="UP000070133">
    <property type="component" value="Unassembled WGS sequence"/>
</dbReference>
<protein>
    <recommendedName>
        <fullName evidence="4 10">Mediator of RNA polymerase II transcription subunit 7</fullName>
    </recommendedName>
</protein>
<feature type="coiled-coil region" evidence="11">
    <location>
        <begin position="171"/>
        <end position="198"/>
    </location>
</feature>
<sequence length="244" mass="27594">MAESKPMAALFPSPPPFYQHFTKQNLSRLKQLRREAGLLDNTSDTIQQGKKDIDVLTLPLELRYLVPPSPPSTSKFNVFGAEVDLEASGPTLNTFGIEKLYPDTESAKLNPQSQLLAMSRSLLTTFLSLTGVLANQPEAQEPQLKHIQTLMYNMHDLINQYRPHQARESLIMMMEERVERMKAEVTRIDESKAKMEKLLQGLTDGELGYGVDSMTRSESKKDPEEAKRKSRQRAAWKALEAEMG</sequence>
<keyword evidence="5 10" id="KW-0805">Transcription regulation</keyword>
<dbReference type="Gene3D" id="6.10.140.200">
    <property type="match status" value="1"/>
</dbReference>
<comment type="similarity">
    <text evidence="2 10">Belongs to the Mediator complex subunit 7 family.</text>
</comment>
<dbReference type="STRING" id="321146.A0A139HB46"/>
<gene>
    <name evidence="13" type="ORF">AC578_9911</name>
</gene>
<evidence type="ECO:0000256" key="4">
    <source>
        <dbReference type="ARBA" id="ARBA00020631"/>
    </source>
</evidence>
<evidence type="ECO:0000256" key="11">
    <source>
        <dbReference type="SAM" id="Coils"/>
    </source>
</evidence>
<comment type="subunit">
    <text evidence="3 10">Component of the Mediator complex.</text>
</comment>
<dbReference type="OrthoDB" id="10253553at2759"/>
<keyword evidence="7 10" id="KW-0804">Transcription</keyword>
<proteinExistence type="inferred from homology"/>
<dbReference type="Gene3D" id="6.10.140.1520">
    <property type="match status" value="1"/>
</dbReference>
<dbReference type="GO" id="GO:0003712">
    <property type="term" value="F:transcription coregulator activity"/>
    <property type="evidence" value="ECO:0007669"/>
    <property type="project" value="InterPro"/>
</dbReference>
<dbReference type="InterPro" id="IPR009244">
    <property type="entry name" value="Mediatior_Med7"/>
</dbReference>
<keyword evidence="14" id="KW-1185">Reference proteome</keyword>
<evidence type="ECO:0000256" key="1">
    <source>
        <dbReference type="ARBA" id="ARBA00004123"/>
    </source>
</evidence>
<evidence type="ECO:0000313" key="13">
    <source>
        <dbReference type="EMBL" id="KXS99646.1"/>
    </source>
</evidence>
<dbReference type="GO" id="GO:0070847">
    <property type="term" value="C:core mediator complex"/>
    <property type="evidence" value="ECO:0007669"/>
    <property type="project" value="TreeGrafter"/>
</dbReference>
<feature type="region of interest" description="Disordered" evidence="12">
    <location>
        <begin position="207"/>
        <end position="244"/>
    </location>
</feature>
<evidence type="ECO:0000256" key="10">
    <source>
        <dbReference type="RuleBase" id="RU364060"/>
    </source>
</evidence>
<comment type="function">
    <text evidence="9">Component of the Mediator complex, a coactivator involved in the regulated transcription of nearly all RNA polymerase II-dependent genes. Mediator functions as a bridge to convey information from gene-specific regulatory proteins to the basal RNA polymerase II transcription machinery. Mediator is recruited to promoters by direct interactions with regulatory proteins and serves as a scaffold for the assembly of a functional preinitiation complex with RNA polymerase II and the general transcription factors.</text>
</comment>
<dbReference type="GO" id="GO:0006357">
    <property type="term" value="P:regulation of transcription by RNA polymerase II"/>
    <property type="evidence" value="ECO:0007669"/>
    <property type="project" value="InterPro"/>
</dbReference>
<evidence type="ECO:0000256" key="8">
    <source>
        <dbReference type="ARBA" id="ARBA00023242"/>
    </source>
</evidence>
<dbReference type="InterPro" id="IPR044888">
    <property type="entry name" value="Mediatior_Med7_sf"/>
</dbReference>
<evidence type="ECO:0000313" key="14">
    <source>
        <dbReference type="Proteomes" id="UP000070133"/>
    </source>
</evidence>
<dbReference type="AlphaFoldDB" id="A0A139HB46"/>
<reference evidence="13 14" key="1">
    <citation type="submission" date="2015-07" db="EMBL/GenBank/DDBJ databases">
        <title>Comparative genomics of the Sigatoka disease complex on banana suggests a link between parallel evolutionary changes in Pseudocercospora fijiensis and Pseudocercospora eumusae and increased virulence on the banana host.</title>
        <authorList>
            <person name="Chang T.-C."/>
            <person name="Salvucci A."/>
            <person name="Crous P.W."/>
            <person name="Stergiopoulos I."/>
        </authorList>
    </citation>
    <scope>NUCLEOTIDE SEQUENCE [LARGE SCALE GENOMIC DNA]</scope>
    <source>
        <strain evidence="13 14">CBS 114824</strain>
    </source>
</reference>
<comment type="subcellular location">
    <subcellularLocation>
        <location evidence="1 10">Nucleus</location>
    </subcellularLocation>
</comment>
<name>A0A139HB46_9PEZI</name>
<dbReference type="PANTHER" id="PTHR21428">
    <property type="entry name" value="MEDIATOR OF RNA POLYMERASE II TRANSCRIPTION SUBUNIT 7"/>
    <property type="match status" value="1"/>
</dbReference>
<keyword evidence="6 10" id="KW-0010">Activator</keyword>
<evidence type="ECO:0000256" key="3">
    <source>
        <dbReference type="ARBA" id="ARBA00011837"/>
    </source>
</evidence>
<evidence type="ECO:0000256" key="6">
    <source>
        <dbReference type="ARBA" id="ARBA00023159"/>
    </source>
</evidence>
<feature type="compositionally biased region" description="Basic and acidic residues" evidence="12">
    <location>
        <begin position="215"/>
        <end position="227"/>
    </location>
</feature>
<dbReference type="PANTHER" id="PTHR21428:SF11">
    <property type="entry name" value="MEDIATOR OF RNA POLYMERASE II TRANSCRIPTION SUBUNIT 7"/>
    <property type="match status" value="1"/>
</dbReference>
<comment type="caution">
    <text evidence="13">The sequence shown here is derived from an EMBL/GenBank/DDBJ whole genome shotgun (WGS) entry which is preliminary data.</text>
</comment>
<evidence type="ECO:0000256" key="9">
    <source>
        <dbReference type="ARBA" id="ARBA00025687"/>
    </source>
</evidence>
<dbReference type="SUPFAM" id="SSF140718">
    <property type="entry name" value="Mediator hinge subcomplex-like"/>
    <property type="match status" value="1"/>
</dbReference>
<evidence type="ECO:0000256" key="5">
    <source>
        <dbReference type="ARBA" id="ARBA00023015"/>
    </source>
</evidence>
<organism evidence="13 14">
    <name type="scientific">Pseudocercospora eumusae</name>
    <dbReference type="NCBI Taxonomy" id="321146"/>
    <lineage>
        <taxon>Eukaryota</taxon>
        <taxon>Fungi</taxon>
        <taxon>Dikarya</taxon>
        <taxon>Ascomycota</taxon>
        <taxon>Pezizomycotina</taxon>
        <taxon>Dothideomycetes</taxon>
        <taxon>Dothideomycetidae</taxon>
        <taxon>Mycosphaerellales</taxon>
        <taxon>Mycosphaerellaceae</taxon>
        <taxon>Pseudocercospora</taxon>
    </lineage>
</organism>
<dbReference type="InterPro" id="IPR037212">
    <property type="entry name" value="Med7/Med21-like"/>
</dbReference>
<dbReference type="Pfam" id="PF05983">
    <property type="entry name" value="Med7"/>
    <property type="match status" value="1"/>
</dbReference>
<dbReference type="EMBL" id="LFZN01000088">
    <property type="protein sequence ID" value="KXS99646.1"/>
    <property type="molecule type" value="Genomic_DNA"/>
</dbReference>
<accession>A0A139HB46</accession>
<evidence type="ECO:0000256" key="2">
    <source>
        <dbReference type="ARBA" id="ARBA00009994"/>
    </source>
</evidence>
<keyword evidence="8 10" id="KW-0539">Nucleus</keyword>
<dbReference type="GO" id="GO:0016592">
    <property type="term" value="C:mediator complex"/>
    <property type="evidence" value="ECO:0007669"/>
    <property type="project" value="InterPro"/>
</dbReference>
<evidence type="ECO:0000256" key="7">
    <source>
        <dbReference type="ARBA" id="ARBA00023163"/>
    </source>
</evidence>
<keyword evidence="11" id="KW-0175">Coiled coil</keyword>